<dbReference type="AlphaFoldDB" id="A0A4P2QPQ9"/>
<evidence type="ECO:0000313" key="2">
    <source>
        <dbReference type="EMBL" id="AUX31928.1"/>
    </source>
</evidence>
<accession>A0A4P2QPQ9</accession>
<feature type="signal peptide" evidence="1">
    <location>
        <begin position="1"/>
        <end position="22"/>
    </location>
</feature>
<dbReference type="EMBL" id="CP012672">
    <property type="protein sequence ID" value="AUX31928.1"/>
    <property type="molecule type" value="Genomic_DNA"/>
</dbReference>
<sequence>MSGILRAARCLMSLLAPLTGNVSTGSVTATATSSPLVLPRNTYGVGILSGSLDPLTLVKTTAETTVTAGGTSVPIRSVLGGQRVNLAAGTTIRWDPAIPGLQPTAIVLAPGMTGGTQAVGFGAVAQVRLYESTGVEDLFKTGAGLFPALVLVWSGSDDDENVGRTTTLLRERWVLAVVASRTDGDETRRAEALQILEDASELIHKQSVVDGEVFTAPQPVLVNARSRIVSTSAAYIYGIQFSTVRSLEKHESRVFPAFEQVEAQWPLPGTPEASVVTDVVIPIPIPT</sequence>
<proteinExistence type="predicted"/>
<evidence type="ECO:0000256" key="1">
    <source>
        <dbReference type="SAM" id="SignalP"/>
    </source>
</evidence>
<evidence type="ECO:0000313" key="3">
    <source>
        <dbReference type="Proteomes" id="UP000295497"/>
    </source>
</evidence>
<gene>
    <name evidence="2" type="ORF">SOCE836_040630</name>
</gene>
<name>A0A4P2QPQ9_SORCE</name>
<reference evidence="2 3" key="1">
    <citation type="submission" date="2015-09" db="EMBL/GenBank/DDBJ databases">
        <title>Sorangium comparison.</title>
        <authorList>
            <person name="Zaburannyi N."/>
            <person name="Bunk B."/>
            <person name="Overmann J."/>
            <person name="Mueller R."/>
        </authorList>
    </citation>
    <scope>NUCLEOTIDE SEQUENCE [LARGE SCALE GENOMIC DNA]</scope>
    <source>
        <strain evidence="2 3">So ce836</strain>
    </source>
</reference>
<protein>
    <submittedName>
        <fullName evidence="2">Uncharacterized protein</fullName>
    </submittedName>
</protein>
<feature type="chain" id="PRO_5020645615" evidence="1">
    <location>
        <begin position="23"/>
        <end position="287"/>
    </location>
</feature>
<organism evidence="2 3">
    <name type="scientific">Sorangium cellulosum</name>
    <name type="common">Polyangium cellulosum</name>
    <dbReference type="NCBI Taxonomy" id="56"/>
    <lineage>
        <taxon>Bacteria</taxon>
        <taxon>Pseudomonadati</taxon>
        <taxon>Myxococcota</taxon>
        <taxon>Polyangia</taxon>
        <taxon>Polyangiales</taxon>
        <taxon>Polyangiaceae</taxon>
        <taxon>Sorangium</taxon>
    </lineage>
</organism>
<keyword evidence="1" id="KW-0732">Signal</keyword>
<dbReference type="RefSeq" id="WP_129575628.1">
    <property type="nucleotide sequence ID" value="NZ_CP012672.1"/>
</dbReference>
<dbReference type="Proteomes" id="UP000295497">
    <property type="component" value="Chromosome"/>
</dbReference>